<dbReference type="EMBL" id="JARBHB010000008">
    <property type="protein sequence ID" value="KAJ8876792.1"/>
    <property type="molecule type" value="Genomic_DNA"/>
</dbReference>
<organism evidence="2 3">
    <name type="scientific">Dryococelus australis</name>
    <dbReference type="NCBI Taxonomy" id="614101"/>
    <lineage>
        <taxon>Eukaryota</taxon>
        <taxon>Metazoa</taxon>
        <taxon>Ecdysozoa</taxon>
        <taxon>Arthropoda</taxon>
        <taxon>Hexapoda</taxon>
        <taxon>Insecta</taxon>
        <taxon>Pterygota</taxon>
        <taxon>Neoptera</taxon>
        <taxon>Polyneoptera</taxon>
        <taxon>Phasmatodea</taxon>
        <taxon>Verophasmatodea</taxon>
        <taxon>Anareolatae</taxon>
        <taxon>Phasmatidae</taxon>
        <taxon>Eurycanthinae</taxon>
        <taxon>Dryococelus</taxon>
    </lineage>
</organism>
<dbReference type="Proteomes" id="UP001159363">
    <property type="component" value="Chromosome 7"/>
</dbReference>
<name>A0ABQ9GXP8_9NEOP</name>
<gene>
    <name evidence="2" type="ORF">PR048_021239</name>
</gene>
<proteinExistence type="predicted"/>
<reference evidence="2 3" key="1">
    <citation type="submission" date="2023-02" db="EMBL/GenBank/DDBJ databases">
        <title>LHISI_Scaffold_Assembly.</title>
        <authorList>
            <person name="Stuart O.P."/>
            <person name="Cleave R."/>
            <person name="Magrath M.J.L."/>
            <person name="Mikheyev A.S."/>
        </authorList>
    </citation>
    <scope>NUCLEOTIDE SEQUENCE [LARGE SCALE GENOMIC DNA]</scope>
    <source>
        <strain evidence="2">Daus_M_001</strain>
        <tissue evidence="2">Leg muscle</tissue>
    </source>
</reference>
<comment type="caution">
    <text evidence="2">The sequence shown here is derived from an EMBL/GenBank/DDBJ whole genome shotgun (WGS) entry which is preliminary data.</text>
</comment>
<accession>A0ABQ9GXP8</accession>
<evidence type="ECO:0000256" key="1">
    <source>
        <dbReference type="SAM" id="MobiDB-lite"/>
    </source>
</evidence>
<protein>
    <submittedName>
        <fullName evidence="2">Uncharacterized protein</fullName>
    </submittedName>
</protein>
<evidence type="ECO:0000313" key="3">
    <source>
        <dbReference type="Proteomes" id="UP001159363"/>
    </source>
</evidence>
<sequence>MRGHYGAEGSFTEQEGSLVEQEGILVEQDGEVRKERRRNARAGETEDPRETTPINAIVRHDSRLLKSGSDPAGDRTRSALVGGEQSNRSATRDMREKLKLERWGKDVVRGLGGGILQPNGYRDVNVISANATPVCCRHNGRKSLPVWIKLNTMSAYTRQKAKSKYRNCIRLERASQKQSSDTHKTPYDRVKRCLERKKSQAPERVNVDVFTEKKRPCPQHSLTNFFRPIPRK</sequence>
<feature type="compositionally biased region" description="Basic and acidic residues" evidence="1">
    <location>
        <begin position="41"/>
        <end position="50"/>
    </location>
</feature>
<feature type="region of interest" description="Disordered" evidence="1">
    <location>
        <begin position="1"/>
        <end position="95"/>
    </location>
</feature>
<keyword evidence="3" id="KW-1185">Reference proteome</keyword>
<evidence type="ECO:0000313" key="2">
    <source>
        <dbReference type="EMBL" id="KAJ8876792.1"/>
    </source>
</evidence>